<dbReference type="Pfam" id="PF01476">
    <property type="entry name" value="LysM"/>
    <property type="match status" value="1"/>
</dbReference>
<gene>
    <name evidence="2" type="ORF">UFOPK1909_00696</name>
</gene>
<reference evidence="2" key="1">
    <citation type="submission" date="2020-05" db="EMBL/GenBank/DDBJ databases">
        <authorList>
            <person name="Chiriac C."/>
            <person name="Salcher M."/>
            <person name="Ghai R."/>
            <person name="Kavagutti S V."/>
        </authorList>
    </citation>
    <scope>NUCLEOTIDE SEQUENCE</scope>
</reference>
<dbReference type="EMBL" id="CAEZVD010000068">
    <property type="protein sequence ID" value="CAB4623027.1"/>
    <property type="molecule type" value="Genomic_DNA"/>
</dbReference>
<dbReference type="InterPro" id="IPR018392">
    <property type="entry name" value="LysM"/>
</dbReference>
<dbReference type="InterPro" id="IPR036779">
    <property type="entry name" value="LysM_dom_sf"/>
</dbReference>
<sequence>MSSKAQASTSPAARKFFRSAVIVTIAASSVFGFVNTAAANNESKPANFEYITVEAGQTLWSLAEQIAPDSNPQDWMLEVVNLNGLTSADLQPGQRIALP</sequence>
<name>A0A6J6IEC1_9ZZZZ</name>
<accession>A0A6J6IEC1</accession>
<evidence type="ECO:0000313" key="2">
    <source>
        <dbReference type="EMBL" id="CAB4623027.1"/>
    </source>
</evidence>
<proteinExistence type="predicted"/>
<dbReference type="Gene3D" id="3.10.350.10">
    <property type="entry name" value="LysM domain"/>
    <property type="match status" value="1"/>
</dbReference>
<evidence type="ECO:0000259" key="1">
    <source>
        <dbReference type="PROSITE" id="PS51782"/>
    </source>
</evidence>
<feature type="domain" description="LysM" evidence="1">
    <location>
        <begin position="49"/>
        <end position="98"/>
    </location>
</feature>
<organism evidence="2">
    <name type="scientific">freshwater metagenome</name>
    <dbReference type="NCBI Taxonomy" id="449393"/>
    <lineage>
        <taxon>unclassified sequences</taxon>
        <taxon>metagenomes</taxon>
        <taxon>ecological metagenomes</taxon>
    </lineage>
</organism>
<dbReference type="PROSITE" id="PS51782">
    <property type="entry name" value="LYSM"/>
    <property type="match status" value="1"/>
</dbReference>
<dbReference type="SMART" id="SM00257">
    <property type="entry name" value="LysM"/>
    <property type="match status" value="1"/>
</dbReference>
<protein>
    <submittedName>
        <fullName evidence="2">Unannotated protein</fullName>
    </submittedName>
</protein>
<dbReference type="AlphaFoldDB" id="A0A6J6IEC1"/>